<evidence type="ECO:0000313" key="5">
    <source>
        <dbReference type="EMBL" id="NKX55051.1"/>
    </source>
</evidence>
<dbReference type="PANTHER" id="PTHR43309:SF3">
    <property type="entry name" value="5-OXOPROLINASE SUBUNIT C"/>
    <property type="match status" value="1"/>
</dbReference>
<evidence type="ECO:0000259" key="4">
    <source>
        <dbReference type="SMART" id="SM00797"/>
    </source>
</evidence>
<dbReference type="InterPro" id="IPR052708">
    <property type="entry name" value="PxpC"/>
</dbReference>
<dbReference type="SUPFAM" id="SSF50891">
    <property type="entry name" value="Cyclophilin-like"/>
    <property type="match status" value="1"/>
</dbReference>
<gene>
    <name evidence="5" type="ORF">HGG74_10955</name>
</gene>
<dbReference type="Pfam" id="PF02626">
    <property type="entry name" value="CT_A_B"/>
    <property type="match status" value="1"/>
</dbReference>
<keyword evidence="6" id="KW-1185">Reference proteome</keyword>
<comment type="caution">
    <text evidence="5">The sequence shown here is derived from an EMBL/GenBank/DDBJ whole genome shotgun (WGS) entry which is preliminary data.</text>
</comment>
<protein>
    <submittedName>
        <fullName evidence="5">Biotin-dependent carboxyltransferase family protein</fullName>
    </submittedName>
</protein>
<feature type="domain" description="Carboxyltransferase" evidence="4">
    <location>
        <begin position="23"/>
        <end position="299"/>
    </location>
</feature>
<keyword evidence="5" id="KW-0808">Transferase</keyword>
<reference evidence="5 6" key="1">
    <citation type="submission" date="2020-04" db="EMBL/GenBank/DDBJ databases">
        <title>Arthrobacter sp. nov.</title>
        <authorList>
            <person name="Liu S."/>
        </authorList>
    </citation>
    <scope>NUCLEOTIDE SEQUENCE [LARGE SCALE GENOMIC DNA]</scope>
    <source>
        <strain evidence="5 6">E918</strain>
    </source>
</reference>
<dbReference type="PANTHER" id="PTHR43309">
    <property type="entry name" value="5-OXOPROLINASE SUBUNIT C"/>
    <property type="match status" value="1"/>
</dbReference>
<dbReference type="AlphaFoldDB" id="A0A7X6HDK8"/>
<evidence type="ECO:0000256" key="2">
    <source>
        <dbReference type="ARBA" id="ARBA00022801"/>
    </source>
</evidence>
<dbReference type="GO" id="GO:0016740">
    <property type="term" value="F:transferase activity"/>
    <property type="evidence" value="ECO:0007669"/>
    <property type="project" value="UniProtKB-KW"/>
</dbReference>
<sequence>MITVLSPGAQLLIEDLGRPGHAAMGLSPSGALDARALRLANRLVGNAPGAAGLELLLGGAELEFAAAAAVAVTGARGPVTLAGTGRAGAARRQEEAANRPLAVPAGGRLRIGPAASGLRYYLAVAGGIEADTLMGSRSADVLSGLGPAPLRAGDVLRTGQAPAASPEPAWVPAAVPPARRIAVRIQPGPRLDWFTPQAWQCLTGRDWTVSPESNRVGVRLLGRPLERAVGGELPSEGMVTGAVQVPPSGLPTVFLADHPVTGGYPVPAVVVPADLPLLAQARPGQQVRFLGQPKTALATA</sequence>
<organism evidence="5 6">
    <name type="scientific">Arthrobacter mobilis</name>
    <dbReference type="NCBI Taxonomy" id="2724944"/>
    <lineage>
        <taxon>Bacteria</taxon>
        <taxon>Bacillati</taxon>
        <taxon>Actinomycetota</taxon>
        <taxon>Actinomycetes</taxon>
        <taxon>Micrococcales</taxon>
        <taxon>Micrococcaceae</taxon>
        <taxon>Arthrobacter</taxon>
    </lineage>
</organism>
<keyword evidence="2" id="KW-0378">Hydrolase</keyword>
<dbReference type="GO" id="GO:0005524">
    <property type="term" value="F:ATP binding"/>
    <property type="evidence" value="ECO:0007669"/>
    <property type="project" value="UniProtKB-KW"/>
</dbReference>
<dbReference type="Gene3D" id="2.40.100.10">
    <property type="entry name" value="Cyclophilin-like"/>
    <property type="match status" value="1"/>
</dbReference>
<keyword evidence="3" id="KW-0067">ATP-binding</keyword>
<proteinExistence type="predicted"/>
<accession>A0A7X6HDK8</accession>
<evidence type="ECO:0000313" key="6">
    <source>
        <dbReference type="Proteomes" id="UP000544090"/>
    </source>
</evidence>
<keyword evidence="1" id="KW-0547">Nucleotide-binding</keyword>
<evidence type="ECO:0000256" key="3">
    <source>
        <dbReference type="ARBA" id="ARBA00022840"/>
    </source>
</evidence>
<dbReference type="InterPro" id="IPR003778">
    <property type="entry name" value="CT_A_B"/>
</dbReference>
<evidence type="ECO:0000256" key="1">
    <source>
        <dbReference type="ARBA" id="ARBA00022741"/>
    </source>
</evidence>
<dbReference type="NCBIfam" id="TIGR00724">
    <property type="entry name" value="urea_amlyse_rel"/>
    <property type="match status" value="1"/>
</dbReference>
<dbReference type="InterPro" id="IPR029000">
    <property type="entry name" value="Cyclophilin-like_dom_sf"/>
</dbReference>
<dbReference type="SMART" id="SM00797">
    <property type="entry name" value="AHS2"/>
    <property type="match status" value="1"/>
</dbReference>
<dbReference type="GO" id="GO:0016787">
    <property type="term" value="F:hydrolase activity"/>
    <property type="evidence" value="ECO:0007669"/>
    <property type="project" value="UniProtKB-KW"/>
</dbReference>
<dbReference type="RefSeq" id="WP_168486387.1">
    <property type="nucleotide sequence ID" value="NZ_JAAZSQ010000009.1"/>
</dbReference>
<name>A0A7X6HDK8_9MICC</name>
<dbReference type="Proteomes" id="UP000544090">
    <property type="component" value="Unassembled WGS sequence"/>
</dbReference>
<dbReference type="EMBL" id="JAAZSQ010000009">
    <property type="protein sequence ID" value="NKX55051.1"/>
    <property type="molecule type" value="Genomic_DNA"/>
</dbReference>